<dbReference type="GeneID" id="27363762"/>
<organism evidence="1 2">
    <name type="scientific">Exophiala oligosperma</name>
    <dbReference type="NCBI Taxonomy" id="215243"/>
    <lineage>
        <taxon>Eukaryota</taxon>
        <taxon>Fungi</taxon>
        <taxon>Dikarya</taxon>
        <taxon>Ascomycota</taxon>
        <taxon>Pezizomycotina</taxon>
        <taxon>Eurotiomycetes</taxon>
        <taxon>Chaetothyriomycetidae</taxon>
        <taxon>Chaetothyriales</taxon>
        <taxon>Herpotrichiellaceae</taxon>
        <taxon>Exophiala</taxon>
    </lineage>
</organism>
<evidence type="ECO:0000313" key="2">
    <source>
        <dbReference type="Proteomes" id="UP000053342"/>
    </source>
</evidence>
<dbReference type="Proteomes" id="UP000053342">
    <property type="component" value="Unassembled WGS sequence"/>
</dbReference>
<dbReference type="HOGENOM" id="CLU_1030712_0_0_1"/>
<dbReference type="VEuPathDB" id="FungiDB:PV06_11688"/>
<protein>
    <submittedName>
        <fullName evidence="1">Uncharacterized protein</fullName>
    </submittedName>
</protein>
<gene>
    <name evidence="1" type="ORF">PV06_11688</name>
</gene>
<accession>A0A0D2CYA7</accession>
<keyword evidence="2" id="KW-1185">Reference proteome</keyword>
<name>A0A0D2CYA7_9EURO</name>
<dbReference type="AlphaFoldDB" id="A0A0D2CYA7"/>
<evidence type="ECO:0000313" key="1">
    <source>
        <dbReference type="EMBL" id="KIW36013.1"/>
    </source>
</evidence>
<sequence length="270" mass="30899">MLQLPQDYSLEQHGLLKYTGRLSTPAPEKIQILQDLQHQPEIWKAIFRPFVPSKAWSQERMFQSSTIEKMQESRLSTSPTTLIQYAQAIDKWRDELNDANALTVMTLALACCDERETFSQWFRSPQARYHTLGILSNLKDKAHLSPRRALADLAACSHVLQAFNVFEIKPASAAPHLPEDFGPETLTPLEEAVVTLAQRHQLTSFLDALFPIQPSLASASRLRQWQAFWDLNIFGNSEQAKMTIGRRIRSSFRFFDRAGWWSKGKAKRGQ</sequence>
<proteinExistence type="predicted"/>
<dbReference type="EMBL" id="KN847382">
    <property type="protein sequence ID" value="KIW36013.1"/>
    <property type="molecule type" value="Genomic_DNA"/>
</dbReference>
<reference evidence="1 2" key="1">
    <citation type="submission" date="2015-01" db="EMBL/GenBank/DDBJ databases">
        <title>The Genome Sequence of Exophiala oligosperma CBS72588.</title>
        <authorList>
            <consortium name="The Broad Institute Genomics Platform"/>
            <person name="Cuomo C."/>
            <person name="de Hoog S."/>
            <person name="Gorbushina A."/>
            <person name="Stielow B."/>
            <person name="Teixiera M."/>
            <person name="Abouelleil A."/>
            <person name="Chapman S.B."/>
            <person name="Priest M."/>
            <person name="Young S.K."/>
            <person name="Wortman J."/>
            <person name="Nusbaum C."/>
            <person name="Birren B."/>
        </authorList>
    </citation>
    <scope>NUCLEOTIDE SEQUENCE [LARGE SCALE GENOMIC DNA]</scope>
    <source>
        <strain evidence="1 2">CBS 72588</strain>
    </source>
</reference>
<dbReference type="RefSeq" id="XP_016256229.1">
    <property type="nucleotide sequence ID" value="XM_016413399.1"/>
</dbReference>